<dbReference type="EMBL" id="JACVHL010000030">
    <property type="protein sequence ID" value="MCC3807760.1"/>
    <property type="molecule type" value="Genomic_DNA"/>
</dbReference>
<dbReference type="SUPFAM" id="SSF51306">
    <property type="entry name" value="LexA/Signal peptidase"/>
    <property type="match status" value="1"/>
</dbReference>
<gene>
    <name evidence="2" type="ORF">IB292_22320</name>
    <name evidence="3" type="ORF">O1Q84_27745</name>
</gene>
<name>A0A9Q3UJ78_VIBPH</name>
<dbReference type="Proteomes" id="UP000726777">
    <property type="component" value="Unassembled WGS sequence"/>
</dbReference>
<reference evidence="2" key="1">
    <citation type="submission" date="2020-09" db="EMBL/GenBank/DDBJ databases">
        <title>Genome sequence of Vibrio parahaemolyticus isolates.</title>
        <authorList>
            <person name="Hammerl J.A."/>
            <person name="Strauch E."/>
        </authorList>
    </citation>
    <scope>NUCLEOTIDE SEQUENCE</scope>
    <source>
        <strain evidence="2">17-VB00146</strain>
    </source>
</reference>
<feature type="domain" description="HTH cro/C1-type" evidence="1">
    <location>
        <begin position="38"/>
        <end position="76"/>
    </location>
</feature>
<dbReference type="InterPro" id="IPR010982">
    <property type="entry name" value="Lambda_DNA-bd_dom_sf"/>
</dbReference>
<evidence type="ECO:0000259" key="1">
    <source>
        <dbReference type="PROSITE" id="PS50943"/>
    </source>
</evidence>
<dbReference type="InterPro" id="IPR036286">
    <property type="entry name" value="LexA/Signal_pep-like_sf"/>
</dbReference>
<sequence>MPDNHHKAKQLHANQSLTIFSHRLAVSIQKQSVPLLVKQTGVSETMLYQYASEKAYPTLPKLALIAQECGVSLAWLFSDDERDEKQANTDNSAPSKLQQFTVTDDVMHPTIKQHVNIQYQLLKPIAKKKRWQDGLYVLTNQQGLIVRRVQWCENNDSYRVYGDNPNYPPQIMSAIAPIGKVTAIIQPI</sequence>
<evidence type="ECO:0000313" key="4">
    <source>
        <dbReference type="Proteomes" id="UP000726777"/>
    </source>
</evidence>
<dbReference type="PROSITE" id="PS50943">
    <property type="entry name" value="HTH_CROC1"/>
    <property type="match status" value="1"/>
</dbReference>
<dbReference type="RefSeq" id="WP_193304374.1">
    <property type="nucleotide sequence ID" value="NZ_CP097872.1"/>
</dbReference>
<reference evidence="3" key="2">
    <citation type="submission" date="2022-12" db="EMBL/GenBank/DDBJ databases">
        <title>Vibrio parahaemolyticus become highly virulent by producing novel Tc toxins.</title>
        <authorList>
            <person name="Yang F."/>
            <person name="You Y."/>
            <person name="Lai Q."/>
            <person name="Xu L."/>
            <person name="Li F."/>
        </authorList>
    </citation>
    <scope>NUCLEOTIDE SEQUENCE</scope>
    <source>
        <strain evidence="3">Vp-HL-202005</strain>
        <plasmid evidence="3">pHLD</plasmid>
    </source>
</reference>
<dbReference type="CDD" id="cd06462">
    <property type="entry name" value="Peptidase_S24_S26"/>
    <property type="match status" value="1"/>
</dbReference>
<protein>
    <recommendedName>
        <fullName evidence="1">HTH cro/C1-type domain-containing protein</fullName>
    </recommendedName>
</protein>
<dbReference type="CDD" id="cd00093">
    <property type="entry name" value="HTH_XRE"/>
    <property type="match status" value="1"/>
</dbReference>
<dbReference type="GO" id="GO:0003677">
    <property type="term" value="F:DNA binding"/>
    <property type="evidence" value="ECO:0007669"/>
    <property type="project" value="InterPro"/>
</dbReference>
<dbReference type="Proteomes" id="UP001156560">
    <property type="component" value="Plasmid pHLD"/>
</dbReference>
<dbReference type="EMBL" id="CP114199">
    <property type="protein sequence ID" value="WAT94030.1"/>
    <property type="molecule type" value="Genomic_DNA"/>
</dbReference>
<dbReference type="InterPro" id="IPR001387">
    <property type="entry name" value="Cro/C1-type_HTH"/>
</dbReference>
<geneLocation type="plasmid" evidence="3 5">
    <name>pHLD</name>
</geneLocation>
<evidence type="ECO:0000313" key="5">
    <source>
        <dbReference type="Proteomes" id="UP001156560"/>
    </source>
</evidence>
<proteinExistence type="predicted"/>
<keyword evidence="3" id="KW-0614">Plasmid</keyword>
<dbReference type="AlphaFoldDB" id="A0A9Q3UJ78"/>
<organism evidence="2 4">
    <name type="scientific">Vibrio parahaemolyticus</name>
    <dbReference type="NCBI Taxonomy" id="670"/>
    <lineage>
        <taxon>Bacteria</taxon>
        <taxon>Pseudomonadati</taxon>
        <taxon>Pseudomonadota</taxon>
        <taxon>Gammaproteobacteria</taxon>
        <taxon>Vibrionales</taxon>
        <taxon>Vibrionaceae</taxon>
        <taxon>Vibrio</taxon>
    </lineage>
</organism>
<evidence type="ECO:0000313" key="3">
    <source>
        <dbReference type="EMBL" id="WAT94030.1"/>
    </source>
</evidence>
<dbReference type="Gene3D" id="1.10.260.40">
    <property type="entry name" value="lambda repressor-like DNA-binding domains"/>
    <property type="match status" value="1"/>
</dbReference>
<accession>A0A9Q3UJ78</accession>
<evidence type="ECO:0000313" key="2">
    <source>
        <dbReference type="EMBL" id="MCC3807760.1"/>
    </source>
</evidence>
<dbReference type="SUPFAM" id="SSF47413">
    <property type="entry name" value="lambda repressor-like DNA-binding domains"/>
    <property type="match status" value="1"/>
</dbReference>